<proteinExistence type="predicted"/>
<evidence type="ECO:0000313" key="1">
    <source>
        <dbReference type="EMBL" id="RAH68870.1"/>
    </source>
</evidence>
<dbReference type="EMBL" id="KZ824964">
    <property type="protein sequence ID" value="RAH68870.1"/>
    <property type="molecule type" value="Genomic_DNA"/>
</dbReference>
<accession>A0ACD1H5N3</accession>
<dbReference type="Proteomes" id="UP000249661">
    <property type="component" value="Unassembled WGS sequence"/>
</dbReference>
<protein>
    <submittedName>
        <fullName evidence="1">Alpha-amylase</fullName>
    </submittedName>
</protein>
<reference evidence="1" key="1">
    <citation type="submission" date="2018-02" db="EMBL/GenBank/DDBJ databases">
        <title>The genomes of Aspergillus section Nigri reveals drivers in fungal speciation.</title>
        <authorList>
            <consortium name="DOE Joint Genome Institute"/>
            <person name="Vesth T.C."/>
            <person name="Nybo J."/>
            <person name="Theobald S."/>
            <person name="Brandl J."/>
            <person name="Frisvad J.C."/>
            <person name="Nielsen K.F."/>
            <person name="Lyhne E.K."/>
            <person name="Kogle M.E."/>
            <person name="Kuo A."/>
            <person name="Riley R."/>
            <person name="Clum A."/>
            <person name="Nolan M."/>
            <person name="Lipzen A."/>
            <person name="Salamov A."/>
            <person name="Henrissat B."/>
            <person name="Wiebenga A."/>
            <person name="De vries R.P."/>
            <person name="Grigoriev I.V."/>
            <person name="Mortensen U.H."/>
            <person name="Andersen M.R."/>
            <person name="Baker S.E."/>
        </authorList>
    </citation>
    <scope>NUCLEOTIDE SEQUENCE</scope>
    <source>
        <strain evidence="1">CBS 121060</strain>
    </source>
</reference>
<gene>
    <name evidence="1" type="ORF">BO66DRAFT_429751</name>
</gene>
<name>A0ACD1H5N3_9EURO</name>
<organism evidence="1 2">
    <name type="scientific">Aspergillus aculeatinus CBS 121060</name>
    <dbReference type="NCBI Taxonomy" id="1448322"/>
    <lineage>
        <taxon>Eukaryota</taxon>
        <taxon>Fungi</taxon>
        <taxon>Dikarya</taxon>
        <taxon>Ascomycota</taxon>
        <taxon>Pezizomycotina</taxon>
        <taxon>Eurotiomycetes</taxon>
        <taxon>Eurotiomycetidae</taxon>
        <taxon>Eurotiales</taxon>
        <taxon>Aspergillaceae</taxon>
        <taxon>Aspergillus</taxon>
        <taxon>Aspergillus subgen. Circumdati</taxon>
    </lineage>
</organism>
<evidence type="ECO:0000313" key="2">
    <source>
        <dbReference type="Proteomes" id="UP000249661"/>
    </source>
</evidence>
<sequence length="597" mass="67297">MDSLLWCFRPRKRRDLHDWKQIEAKANNVESQPSWHDPSDNTLLFEGFEWHIPNDNRHWRRLKRALPALHAIGVDSVWLPPGCKAMNPSGNGYDIYDLYDLGEFDQKGCTATKWGSFADLEALMEDAHALGVGVYWDAVLNHKAGADFPERFEAVKVDSQRRDVEIATPQEISGWTGFSFSGRGPVHSAQEYHWYHFSGVDWDDAAQENAIFRICGAGKPGWAEDVGRELGNYDYLMFADLDYSHPEVRADVLRWGTWIGQRLGLKGMRLDAAKHFSMRFQKAFAAHMRATTDPEFVVIGEYWTGDVQELVRYVQTEMEGTVVAVDAPLVHNFSRVSLEKGRGDLRRVLRGTLVERCGGNALTFVENHDTQPGQMMENTITPEFKLLAYALILLRQEGRPCLFYGDLYGIWDAQRQQAHRDAVYAYQLPILTRTRKLFAYGEQQDYFDQAHCIAIPQIAQIAHIAQSGDDFMTFGHKLPSRGGVSYLTPTPCATAGFVRYGNARHPAGLACVLSNAPGRATKRMYVGQRHAHATWTEVLEGDSSKLGAVVIDARGYGEFPVEGGGVSVWVDAAAPDRGRLMDPLYVFDPAWCGMRRR</sequence>
<keyword evidence="2" id="KW-1185">Reference proteome</keyword>